<keyword evidence="1" id="KW-1133">Transmembrane helix</keyword>
<reference evidence="2 3" key="1">
    <citation type="submission" date="2024-05" db="EMBL/GenBank/DDBJ databases">
        <authorList>
            <person name="Wallberg A."/>
        </authorList>
    </citation>
    <scope>NUCLEOTIDE SEQUENCE [LARGE SCALE GENOMIC DNA]</scope>
</reference>
<comment type="caution">
    <text evidence="2">The sequence shown here is derived from an EMBL/GenBank/DDBJ whole genome shotgun (WGS) entry which is preliminary data.</text>
</comment>
<accession>A0AAV2R8E7</accession>
<dbReference type="Proteomes" id="UP001497623">
    <property type="component" value="Unassembled WGS sequence"/>
</dbReference>
<keyword evidence="1" id="KW-0812">Transmembrane</keyword>
<evidence type="ECO:0000313" key="3">
    <source>
        <dbReference type="Proteomes" id="UP001497623"/>
    </source>
</evidence>
<feature type="non-terminal residue" evidence="2">
    <location>
        <position position="1"/>
    </location>
</feature>
<proteinExistence type="predicted"/>
<name>A0AAV2R8E7_MEGNR</name>
<organism evidence="2 3">
    <name type="scientific">Meganyctiphanes norvegica</name>
    <name type="common">Northern krill</name>
    <name type="synonym">Thysanopoda norvegica</name>
    <dbReference type="NCBI Taxonomy" id="48144"/>
    <lineage>
        <taxon>Eukaryota</taxon>
        <taxon>Metazoa</taxon>
        <taxon>Ecdysozoa</taxon>
        <taxon>Arthropoda</taxon>
        <taxon>Crustacea</taxon>
        <taxon>Multicrustacea</taxon>
        <taxon>Malacostraca</taxon>
        <taxon>Eumalacostraca</taxon>
        <taxon>Eucarida</taxon>
        <taxon>Euphausiacea</taxon>
        <taxon>Euphausiidae</taxon>
        <taxon>Meganyctiphanes</taxon>
    </lineage>
</organism>
<evidence type="ECO:0000256" key="1">
    <source>
        <dbReference type="SAM" id="Phobius"/>
    </source>
</evidence>
<gene>
    <name evidence="2" type="ORF">MNOR_LOCUS20458</name>
</gene>
<evidence type="ECO:0000313" key="2">
    <source>
        <dbReference type="EMBL" id="CAL4114564.1"/>
    </source>
</evidence>
<keyword evidence="3" id="KW-1185">Reference proteome</keyword>
<dbReference type="EMBL" id="CAXKWB010015826">
    <property type="protein sequence ID" value="CAL4114564.1"/>
    <property type="molecule type" value="Genomic_DNA"/>
</dbReference>
<sequence>AAVGGYGGGGHSTGGTGGYSQGGTDVGQYYYYYPVEEEGTTTTKPGKEGTDHPLYTPAIAIIVLLVMILLQLTLPGLIESIGPMLPTLVIDPITIPVPDNGRDLTDTSFLSWEMVNNLTTFVRSAIEPEECLPRLICYSAPYAAGGSKVLLSLLDSLPSEDYSSYVKVFKDSVLKKTDCNVYSCGGLGSKE</sequence>
<protein>
    <submittedName>
        <fullName evidence="2">Uncharacterized protein</fullName>
    </submittedName>
</protein>
<keyword evidence="1" id="KW-0472">Membrane</keyword>
<feature type="transmembrane region" description="Helical" evidence="1">
    <location>
        <begin position="54"/>
        <end position="74"/>
    </location>
</feature>
<dbReference type="AlphaFoldDB" id="A0AAV2R8E7"/>